<proteinExistence type="predicted"/>
<evidence type="ECO:0000256" key="4">
    <source>
        <dbReference type="SAM" id="SignalP"/>
    </source>
</evidence>
<dbReference type="GO" id="GO:0030313">
    <property type="term" value="C:cell envelope"/>
    <property type="evidence" value="ECO:0007669"/>
    <property type="project" value="UniProtKB-SubCell"/>
</dbReference>
<keyword evidence="6" id="KW-1185">Reference proteome</keyword>
<dbReference type="RefSeq" id="WP_158214158.1">
    <property type="nucleotide sequence ID" value="NZ_NEWD01000018.1"/>
</dbReference>
<dbReference type="OrthoDB" id="9763188at2"/>
<feature type="region of interest" description="Disordered" evidence="2">
    <location>
        <begin position="853"/>
        <end position="879"/>
    </location>
</feature>
<evidence type="ECO:0000313" key="6">
    <source>
        <dbReference type="Proteomes" id="UP000215433"/>
    </source>
</evidence>
<sequence length="914" mass="97102">MRNWKKKTLGGVLAAAMLVSLVPATSALAADNTAKTTDSQSQTTTSCSVNFRVNGYVVQAGTGVGNLGCDSTVAQAAAAVKASFNVPSGKVISGWTLNGAKINTGAKLSEPEFVTNSEGLPGGAILDAVLKDAPKPAATFVVTVHANGGTFQSGIDKGHQGDTSFTVTNGSKFVSKLPKVSRLDYTFVGWTYDKAGKSKVIDTDFISANTEVYAQWKAVDVDPGASVNTFTLTVSTNGGVIQNGQFAGQSGDVQNTVGQNEKVLSSVPTVARDGYKFVGWSYDQAGKSVVIANDFISADTHVYAQWTKITTSRVIVHSNGGTFQSGNEQGNVGDDSIEVVDGDTFVDKLPKVSRLDYVFTGWTYDQAGKSKVLDSDFVSANIEVYAQWKAVDVDPGASVNTFTLTVHTNGGTIKGGEFDGQMGDVMTTVGQNEKVVSVAPSVARLDYAFAGWSYDKDGNSKVIDTDFISADTEIWAQWKAVDVDPGASVNTFTLTVSTNGGVIQDGEFAGQAGDVQTTVGQNQTVLSVVPTVTREGYTFKGWSYDKAGKSVVIANDFISADTHVYAQWTKQPVRYTVVYNTNGGNINGEVGDFQIQVKKGDTLLDKLPTSDTLKRDGFTLKGWNYAETGTKLDGKAVKKTDKVKGNVYKVVARWDANDVDPGMQVEQFNVVYNTNGGNINGEVGDFQVQVAKGDTILDKLPGADTLVRDGYVLKGWNYAETGTKLDGKSVKATDTATGDIYKLIARWEPTDVDPGMNVEQFNVIYNTNGGNINGEVGDFSVQLGKGETILDKLPDANTLVRDGYKLKGWVYAETGTDKDGKALTKTDVVEGNVYKLVAQWTKVVPAATLTPAQKTENKTDNKTTTSTNKKVESTKKADAKNTKKKLATTGAAVGGVAVVVVLLAAAGLALRKRA</sequence>
<keyword evidence="3" id="KW-0812">Transmembrane</keyword>
<comment type="subcellular location">
    <subcellularLocation>
        <location evidence="1">Cell envelope</location>
    </subcellularLocation>
</comment>
<dbReference type="AlphaFoldDB" id="A0A229VXG1"/>
<dbReference type="NCBIfam" id="TIGR02543">
    <property type="entry name" value="List_Bact_rpt"/>
    <property type="match status" value="4"/>
</dbReference>
<dbReference type="EMBL" id="NEWD01000018">
    <property type="protein sequence ID" value="OXN00311.1"/>
    <property type="molecule type" value="Genomic_DNA"/>
</dbReference>
<keyword evidence="3" id="KW-0472">Membrane</keyword>
<dbReference type="Gene3D" id="2.60.40.4270">
    <property type="entry name" value="Listeria-Bacteroides repeat domain"/>
    <property type="match status" value="8"/>
</dbReference>
<evidence type="ECO:0000313" key="5">
    <source>
        <dbReference type="EMBL" id="OXN00311.1"/>
    </source>
</evidence>
<reference evidence="5 6" key="1">
    <citation type="submission" date="2017-05" db="EMBL/GenBank/DDBJ databases">
        <title>Bifidobacterium vansinderenii sp. nov.</title>
        <authorList>
            <person name="Lugli G.A."/>
            <person name="Duranti S."/>
            <person name="Mangifesta M."/>
        </authorList>
    </citation>
    <scope>NUCLEOTIDE SEQUENCE [LARGE SCALE GENOMIC DNA]</scope>
    <source>
        <strain evidence="5 6">Tam10B</strain>
    </source>
</reference>
<evidence type="ECO:0000256" key="1">
    <source>
        <dbReference type="ARBA" id="ARBA00004196"/>
    </source>
</evidence>
<feature type="signal peptide" evidence="4">
    <location>
        <begin position="1"/>
        <end position="29"/>
    </location>
</feature>
<comment type="caution">
    <text evidence="5">The sequence shown here is derived from an EMBL/GenBank/DDBJ whole genome shotgun (WGS) entry which is preliminary data.</text>
</comment>
<feature type="compositionally biased region" description="Basic and acidic residues" evidence="2">
    <location>
        <begin position="869"/>
        <end position="879"/>
    </location>
</feature>
<organism evidence="5 6">
    <name type="scientific">Bifidobacterium vansinderenii</name>
    <dbReference type="NCBI Taxonomy" id="1984871"/>
    <lineage>
        <taxon>Bacteria</taxon>
        <taxon>Bacillati</taxon>
        <taxon>Actinomycetota</taxon>
        <taxon>Actinomycetes</taxon>
        <taxon>Bifidobacteriales</taxon>
        <taxon>Bifidobacteriaceae</taxon>
        <taxon>Bifidobacterium</taxon>
    </lineage>
</organism>
<gene>
    <name evidence="5" type="ORF">Tam10B_1414</name>
</gene>
<dbReference type="InterPro" id="IPR013378">
    <property type="entry name" value="InlB-like_B-rpt"/>
</dbReference>
<keyword evidence="4" id="KW-0732">Signal</keyword>
<accession>A0A229VXG1</accession>
<feature type="transmembrane region" description="Helical" evidence="3">
    <location>
        <begin position="890"/>
        <end position="910"/>
    </location>
</feature>
<keyword evidence="3" id="KW-1133">Transmembrane helix</keyword>
<dbReference type="Proteomes" id="UP000215433">
    <property type="component" value="Unassembled WGS sequence"/>
</dbReference>
<dbReference type="Pfam" id="PF09479">
    <property type="entry name" value="Flg_new"/>
    <property type="match status" value="8"/>
</dbReference>
<dbReference type="InterPro" id="IPR042229">
    <property type="entry name" value="Listeria/Bacterioides_rpt_sf"/>
</dbReference>
<evidence type="ECO:0000256" key="3">
    <source>
        <dbReference type="SAM" id="Phobius"/>
    </source>
</evidence>
<name>A0A229VXG1_9BIFI</name>
<feature type="chain" id="PRO_5013371087" evidence="4">
    <location>
        <begin position="30"/>
        <end position="914"/>
    </location>
</feature>
<evidence type="ECO:0000256" key="2">
    <source>
        <dbReference type="SAM" id="MobiDB-lite"/>
    </source>
</evidence>
<protein>
    <submittedName>
        <fullName evidence="5">Cell wall/surface repeat-containing protein</fullName>
    </submittedName>
</protein>